<feature type="compositionally biased region" description="Polar residues" evidence="2">
    <location>
        <begin position="434"/>
        <end position="455"/>
    </location>
</feature>
<dbReference type="EMBL" id="JARPUR010000001">
    <property type="protein sequence ID" value="KAK4887105.1"/>
    <property type="molecule type" value="Genomic_DNA"/>
</dbReference>
<evidence type="ECO:0000313" key="5">
    <source>
        <dbReference type="Proteomes" id="UP001353858"/>
    </source>
</evidence>
<dbReference type="SUPFAM" id="SSF54236">
    <property type="entry name" value="Ubiquitin-like"/>
    <property type="match status" value="1"/>
</dbReference>
<feature type="region of interest" description="Disordered" evidence="2">
    <location>
        <begin position="1"/>
        <end position="49"/>
    </location>
</feature>
<evidence type="ECO:0000259" key="3">
    <source>
        <dbReference type="Pfam" id="PF21801"/>
    </source>
</evidence>
<keyword evidence="5" id="KW-1185">Reference proteome</keyword>
<protein>
    <recommendedName>
        <fullName evidence="3">Apoptosis-stimulating of p53 protein 2-like RA domain-containing protein</fullName>
    </recommendedName>
</protein>
<comment type="caution">
    <text evidence="4">The sequence shown here is derived from an EMBL/GenBank/DDBJ whole genome shotgun (WGS) entry which is preliminary data.</text>
</comment>
<dbReference type="InterPro" id="IPR048942">
    <property type="entry name" value="ASPP2-like_RA"/>
</dbReference>
<dbReference type="Proteomes" id="UP001353858">
    <property type="component" value="Unassembled WGS sequence"/>
</dbReference>
<evidence type="ECO:0000256" key="2">
    <source>
        <dbReference type="SAM" id="MobiDB-lite"/>
    </source>
</evidence>
<name>A0AAN7QBN1_9COLE</name>
<dbReference type="InterPro" id="IPR033593">
    <property type="entry name" value="N-RASSF"/>
</dbReference>
<proteinExistence type="predicted"/>
<feature type="coiled-coil region" evidence="1">
    <location>
        <begin position="492"/>
        <end position="519"/>
    </location>
</feature>
<dbReference type="PANTHER" id="PTHR15286">
    <property type="entry name" value="RAS-ASSOCIATING DOMAIN CONTAINING PROTEIN"/>
    <property type="match status" value="1"/>
</dbReference>
<accession>A0AAN7QBN1</accession>
<gene>
    <name evidence="4" type="ORF">RN001_003376</name>
</gene>
<feature type="compositionally biased region" description="Polar residues" evidence="2">
    <location>
        <begin position="7"/>
        <end position="29"/>
    </location>
</feature>
<evidence type="ECO:0000256" key="1">
    <source>
        <dbReference type="SAM" id="Coils"/>
    </source>
</evidence>
<evidence type="ECO:0000313" key="4">
    <source>
        <dbReference type="EMBL" id="KAK4887105.1"/>
    </source>
</evidence>
<keyword evidence="1" id="KW-0175">Coiled coil</keyword>
<dbReference type="Gene3D" id="3.10.20.90">
    <property type="entry name" value="Phosphatidylinositol 3-kinase Catalytic Subunit, Chain A, domain 1"/>
    <property type="match status" value="1"/>
</dbReference>
<dbReference type="Pfam" id="PF21801">
    <property type="entry name" value="ASPP2-like_RA"/>
    <property type="match status" value="1"/>
</dbReference>
<dbReference type="CDD" id="cd16123">
    <property type="entry name" value="RA_RASSF7_like"/>
    <property type="match status" value="1"/>
</dbReference>
<organism evidence="4 5">
    <name type="scientific">Aquatica leii</name>
    <dbReference type="NCBI Taxonomy" id="1421715"/>
    <lineage>
        <taxon>Eukaryota</taxon>
        <taxon>Metazoa</taxon>
        <taxon>Ecdysozoa</taxon>
        <taxon>Arthropoda</taxon>
        <taxon>Hexapoda</taxon>
        <taxon>Insecta</taxon>
        <taxon>Pterygota</taxon>
        <taxon>Neoptera</taxon>
        <taxon>Endopterygota</taxon>
        <taxon>Coleoptera</taxon>
        <taxon>Polyphaga</taxon>
        <taxon>Elateriformia</taxon>
        <taxon>Elateroidea</taxon>
        <taxon>Lampyridae</taxon>
        <taxon>Luciolinae</taxon>
        <taxon>Aquatica</taxon>
    </lineage>
</organism>
<dbReference type="PANTHER" id="PTHR15286:SF1">
    <property type="entry name" value="FI07216P"/>
    <property type="match status" value="1"/>
</dbReference>
<feature type="domain" description="Apoptosis-stimulating of p53 protein 2-like RA" evidence="3">
    <location>
        <begin position="234"/>
        <end position="302"/>
    </location>
</feature>
<dbReference type="AlphaFoldDB" id="A0AAN7QBN1"/>
<feature type="region of interest" description="Disordered" evidence="2">
    <location>
        <begin position="408"/>
        <end position="469"/>
    </location>
</feature>
<feature type="compositionally biased region" description="Polar residues" evidence="2">
    <location>
        <begin position="37"/>
        <end position="49"/>
    </location>
</feature>
<reference evidence="5" key="1">
    <citation type="submission" date="2023-01" db="EMBL/GenBank/DDBJ databases">
        <title>Key to firefly adult light organ development and bioluminescence: homeobox transcription factors regulate luciferase expression and transportation to peroxisome.</title>
        <authorList>
            <person name="Fu X."/>
        </authorList>
    </citation>
    <scope>NUCLEOTIDE SEQUENCE [LARGE SCALE GENOMIC DNA]</scope>
</reference>
<feature type="compositionally biased region" description="Basic and acidic residues" evidence="2">
    <location>
        <begin position="456"/>
        <end position="465"/>
    </location>
</feature>
<sequence>MDGSITVEASTSDAVTPSDHSLTSEQGPETQEYLDSPITSPADSETNENIQRLRIKRNATRYETRKRKSEDIDTLILSQLFDNSELNGVLTYTPSTSTIHPNRFLLATVNKPVQLKNGSNIHSHNLDQTNRDFDLQNINNNDIPVTLPVDSLRKLRILETYLNEDQYMTDMVQFANSRRSLRYVPLQVTIADNMMWMESTKKDLLIRESDADSDSSGEELPIWVKGEQRWVSGVIADTTCQDIVTVLLKDEETRGHYVNESDNYHITERWRGVEQPLDPQAAILDIWNAWGTAQPEVKISLRRVKDERFLSRRKRCRSDSSTRSDRSAYKTVHPRRLHALQSEKQPSSTEQLIKLVLAQGEVIRRQLRKLRHSEHQIGFLEEKTHKARVRKHGSNYLLETYLKGLSEAVDPNTEENPCTDRHSDSGVVTEGDSEQSNHNKPGSSLENERFSPSSEELQKDIKDDDVSSIESETTLKAQTELFEMITKLNKKLLKEEECLVRLHANIKKYEKESKNSTDEIGKTLSNLRTEMAKSACEMQHNEIVLEETMEKLSNRRTYLDNLHRDLVNEDQECEMLQALLYSTTLRPQKREYYTNYKPHYTKEVLDTLV</sequence>
<dbReference type="InterPro" id="IPR029071">
    <property type="entry name" value="Ubiquitin-like_domsf"/>
</dbReference>